<sequence length="164" mass="17348">MAARPPSFAVPSLVSAKNLSARILRVARVDWHLHMGHSIGFVLGVRTPSRHALRIAGLLPIQTVVLGPGAVGDKGQDLGGHRAPRVALIASEASQTLDGMPSDPAVSNLHIVASMGAPCAFQAVRRRDGEPSSPTSPPYAPKQMRRVLIPQVDEVGEAPPGWIR</sequence>
<gene>
    <name evidence="2" type="ORF">B2J93_4122</name>
</gene>
<reference evidence="2 3" key="1">
    <citation type="submission" date="2017-04" db="EMBL/GenBank/DDBJ databases">
        <title>Draft genome sequence of Marssonina coronaria NL1: causal agent of apple blotch.</title>
        <authorList>
            <person name="Cheng Q."/>
        </authorList>
    </citation>
    <scope>NUCLEOTIDE SEQUENCE [LARGE SCALE GENOMIC DNA]</scope>
    <source>
        <strain evidence="2 3">NL1</strain>
    </source>
</reference>
<feature type="region of interest" description="Disordered" evidence="1">
    <location>
        <begin position="125"/>
        <end position="164"/>
    </location>
</feature>
<evidence type="ECO:0000256" key="1">
    <source>
        <dbReference type="SAM" id="MobiDB-lite"/>
    </source>
</evidence>
<keyword evidence="3" id="KW-1185">Reference proteome</keyword>
<accession>A0A218YSP2</accession>
<evidence type="ECO:0000313" key="2">
    <source>
        <dbReference type="EMBL" id="OWO98181.1"/>
    </source>
</evidence>
<dbReference type="EMBL" id="MZNU01000405">
    <property type="protein sequence ID" value="OWO98181.1"/>
    <property type="molecule type" value="Genomic_DNA"/>
</dbReference>
<dbReference type="InParanoid" id="A0A218YSP2"/>
<comment type="caution">
    <text evidence="2">The sequence shown here is derived from an EMBL/GenBank/DDBJ whole genome shotgun (WGS) entry which is preliminary data.</text>
</comment>
<evidence type="ECO:0000313" key="3">
    <source>
        <dbReference type="Proteomes" id="UP000242519"/>
    </source>
</evidence>
<dbReference type="AlphaFoldDB" id="A0A218YSP2"/>
<organism evidence="2 3">
    <name type="scientific">Diplocarpon coronariae</name>
    <dbReference type="NCBI Taxonomy" id="2795749"/>
    <lineage>
        <taxon>Eukaryota</taxon>
        <taxon>Fungi</taxon>
        <taxon>Dikarya</taxon>
        <taxon>Ascomycota</taxon>
        <taxon>Pezizomycotina</taxon>
        <taxon>Leotiomycetes</taxon>
        <taxon>Helotiales</taxon>
        <taxon>Drepanopezizaceae</taxon>
        <taxon>Diplocarpon</taxon>
    </lineage>
</organism>
<dbReference type="Proteomes" id="UP000242519">
    <property type="component" value="Unassembled WGS sequence"/>
</dbReference>
<protein>
    <submittedName>
        <fullName evidence="2">Uncharacterized protein</fullName>
    </submittedName>
</protein>
<name>A0A218YSP2_9HELO</name>
<proteinExistence type="predicted"/>